<dbReference type="GO" id="GO:0015179">
    <property type="term" value="F:L-amino acid transmembrane transporter activity"/>
    <property type="evidence" value="ECO:0007669"/>
    <property type="project" value="TreeGrafter"/>
</dbReference>
<dbReference type="PANTHER" id="PTHR22950">
    <property type="entry name" value="AMINO ACID TRANSPORTER"/>
    <property type="match status" value="1"/>
</dbReference>
<feature type="transmembrane region" description="Helical" evidence="9">
    <location>
        <begin position="157"/>
        <end position="176"/>
    </location>
</feature>
<name>A0A1X2GYL8_9FUNG</name>
<keyword evidence="5" id="KW-0029">Amino-acid transport</keyword>
<evidence type="ECO:0000259" key="10">
    <source>
        <dbReference type="Pfam" id="PF01490"/>
    </source>
</evidence>
<evidence type="ECO:0000256" key="4">
    <source>
        <dbReference type="ARBA" id="ARBA00022692"/>
    </source>
</evidence>
<dbReference type="STRING" id="101127.A0A1X2GYL8"/>
<dbReference type="PANTHER" id="PTHR22950:SF458">
    <property type="entry name" value="SODIUM-COUPLED NEUTRAL AMINO ACID TRANSPORTER 11-RELATED"/>
    <property type="match status" value="1"/>
</dbReference>
<evidence type="ECO:0000313" key="11">
    <source>
        <dbReference type="EMBL" id="ORX63189.1"/>
    </source>
</evidence>
<dbReference type="OrthoDB" id="28208at2759"/>
<accession>A0A1X2GYL8</accession>
<keyword evidence="6 9" id="KW-1133">Transmembrane helix</keyword>
<sequence length="505" mass="54676">MKQYGSGGRVASRITPSADHPMADADRDLLQAHQPGYGSRSSVEVAFNLVNATVGAGIIGLPFALYNAGFIGGIVLSAMVSVISQLGLYMLIVAGQRVGIYKFAQLVEYLLGRPGYHFLNVMIFIQAGGASLSYLILIGDTLPVLFSMYLPQFEVMGNRAVVMALISIFLILPLNLSRSIGALARWSILSVLCLPVILLTLLLRAPVYATHEVPLTWVGPDLMGAVAIMAFGFACSQVAFNNFLALKEQTSRTWANVVALSATMTYMTSMSFAIIGYLCFGKDVQPNLFLNFPADDPIVNVGRFALGFSMILTVPMAFYPAREALQKLIGFETSEKQPTNAQHYVVTLLLTIVSILLGIRIHSVGKVYTVIGGFAATTLAYILPAIAYLYTRRRASSSNDETKPLLPATPGIPPPSPPTSALLQEDTPQLVLDTSPSTSTFRSSQSSRQSDQLDEDATLPVLVEDEPVTLDLDDGAPNRLLDLAAILLIIWGLVVMFYTIFAFFK</sequence>
<evidence type="ECO:0000256" key="1">
    <source>
        <dbReference type="ARBA" id="ARBA00004141"/>
    </source>
</evidence>
<feature type="transmembrane region" description="Helical" evidence="9">
    <location>
        <begin position="223"/>
        <end position="245"/>
    </location>
</feature>
<evidence type="ECO:0000256" key="7">
    <source>
        <dbReference type="ARBA" id="ARBA00023136"/>
    </source>
</evidence>
<feature type="transmembrane region" description="Helical" evidence="9">
    <location>
        <begin position="341"/>
        <end position="361"/>
    </location>
</feature>
<feature type="region of interest" description="Disordered" evidence="8">
    <location>
        <begin position="1"/>
        <end position="20"/>
    </location>
</feature>
<proteinExistence type="inferred from homology"/>
<keyword evidence="12" id="KW-1185">Reference proteome</keyword>
<feature type="transmembrane region" description="Helical" evidence="9">
    <location>
        <begin position="45"/>
        <end position="64"/>
    </location>
</feature>
<comment type="similarity">
    <text evidence="2">Belongs to the amino acid/polyamine transporter 2 family.</text>
</comment>
<organism evidence="11 12">
    <name type="scientific">Hesseltinella vesiculosa</name>
    <dbReference type="NCBI Taxonomy" id="101127"/>
    <lineage>
        <taxon>Eukaryota</taxon>
        <taxon>Fungi</taxon>
        <taxon>Fungi incertae sedis</taxon>
        <taxon>Mucoromycota</taxon>
        <taxon>Mucoromycotina</taxon>
        <taxon>Mucoromycetes</taxon>
        <taxon>Mucorales</taxon>
        <taxon>Cunninghamellaceae</taxon>
        <taxon>Hesseltinella</taxon>
    </lineage>
</organism>
<comment type="caution">
    <text evidence="11">The sequence shown here is derived from an EMBL/GenBank/DDBJ whole genome shotgun (WGS) entry which is preliminary data.</text>
</comment>
<keyword evidence="7 9" id="KW-0472">Membrane</keyword>
<reference evidence="11 12" key="1">
    <citation type="submission" date="2016-07" db="EMBL/GenBank/DDBJ databases">
        <title>Pervasive Adenine N6-methylation of Active Genes in Fungi.</title>
        <authorList>
            <consortium name="DOE Joint Genome Institute"/>
            <person name="Mondo S.J."/>
            <person name="Dannebaum R.O."/>
            <person name="Kuo R.C."/>
            <person name="Labutti K."/>
            <person name="Haridas S."/>
            <person name="Kuo A."/>
            <person name="Salamov A."/>
            <person name="Ahrendt S.R."/>
            <person name="Lipzen A."/>
            <person name="Sullivan W."/>
            <person name="Andreopoulos W.B."/>
            <person name="Clum A."/>
            <person name="Lindquist E."/>
            <person name="Daum C."/>
            <person name="Ramamoorthy G.K."/>
            <person name="Gryganskyi A."/>
            <person name="Culley D."/>
            <person name="Magnuson J.K."/>
            <person name="James T.Y."/>
            <person name="O'Malley M.A."/>
            <person name="Stajich J.E."/>
            <person name="Spatafora J.W."/>
            <person name="Visel A."/>
            <person name="Grigoriev I.V."/>
        </authorList>
    </citation>
    <scope>NUCLEOTIDE SEQUENCE [LARGE SCALE GENOMIC DNA]</scope>
    <source>
        <strain evidence="11 12">NRRL 3301</strain>
    </source>
</reference>
<evidence type="ECO:0000313" key="12">
    <source>
        <dbReference type="Proteomes" id="UP000242146"/>
    </source>
</evidence>
<evidence type="ECO:0000256" key="6">
    <source>
        <dbReference type="ARBA" id="ARBA00022989"/>
    </source>
</evidence>
<protein>
    <recommendedName>
        <fullName evidence="10">Amino acid transporter transmembrane domain-containing protein</fullName>
    </recommendedName>
</protein>
<feature type="transmembrane region" description="Helical" evidence="9">
    <location>
        <begin position="298"/>
        <end position="320"/>
    </location>
</feature>
<dbReference type="Pfam" id="PF01490">
    <property type="entry name" value="Aa_trans"/>
    <property type="match status" value="1"/>
</dbReference>
<gene>
    <name evidence="11" type="ORF">DM01DRAFT_1365317</name>
</gene>
<evidence type="ECO:0000256" key="5">
    <source>
        <dbReference type="ARBA" id="ARBA00022970"/>
    </source>
</evidence>
<feature type="transmembrane region" description="Helical" evidence="9">
    <location>
        <begin position="70"/>
        <end position="94"/>
    </location>
</feature>
<feature type="region of interest" description="Disordered" evidence="8">
    <location>
        <begin position="398"/>
        <end position="420"/>
    </location>
</feature>
<feature type="region of interest" description="Disordered" evidence="8">
    <location>
        <begin position="433"/>
        <end position="458"/>
    </location>
</feature>
<feature type="transmembrane region" description="Helical" evidence="9">
    <location>
        <begin position="257"/>
        <end position="278"/>
    </location>
</feature>
<feature type="compositionally biased region" description="Low complexity" evidence="8">
    <location>
        <begin position="433"/>
        <end position="450"/>
    </location>
</feature>
<feature type="transmembrane region" description="Helical" evidence="9">
    <location>
        <begin position="480"/>
        <end position="504"/>
    </location>
</feature>
<feature type="transmembrane region" description="Helical" evidence="9">
    <location>
        <begin position="367"/>
        <end position="390"/>
    </location>
</feature>
<dbReference type="EMBL" id="MCGT01000001">
    <property type="protein sequence ID" value="ORX63189.1"/>
    <property type="molecule type" value="Genomic_DNA"/>
</dbReference>
<evidence type="ECO:0000256" key="9">
    <source>
        <dbReference type="SAM" id="Phobius"/>
    </source>
</evidence>
<keyword evidence="4 9" id="KW-0812">Transmembrane</keyword>
<dbReference type="Proteomes" id="UP000242146">
    <property type="component" value="Unassembled WGS sequence"/>
</dbReference>
<feature type="transmembrane region" description="Helical" evidence="9">
    <location>
        <begin position="183"/>
        <end position="203"/>
    </location>
</feature>
<feature type="transmembrane region" description="Helical" evidence="9">
    <location>
        <begin position="115"/>
        <end position="137"/>
    </location>
</feature>
<dbReference type="AlphaFoldDB" id="A0A1X2GYL8"/>
<evidence type="ECO:0000256" key="8">
    <source>
        <dbReference type="SAM" id="MobiDB-lite"/>
    </source>
</evidence>
<dbReference type="GO" id="GO:0016020">
    <property type="term" value="C:membrane"/>
    <property type="evidence" value="ECO:0007669"/>
    <property type="project" value="UniProtKB-SubCell"/>
</dbReference>
<evidence type="ECO:0000256" key="3">
    <source>
        <dbReference type="ARBA" id="ARBA00022448"/>
    </source>
</evidence>
<keyword evidence="3" id="KW-0813">Transport</keyword>
<comment type="subcellular location">
    <subcellularLocation>
        <location evidence="1">Membrane</location>
        <topology evidence="1">Multi-pass membrane protein</topology>
    </subcellularLocation>
</comment>
<evidence type="ECO:0000256" key="2">
    <source>
        <dbReference type="ARBA" id="ARBA00008066"/>
    </source>
</evidence>
<dbReference type="InterPro" id="IPR013057">
    <property type="entry name" value="AA_transpt_TM"/>
</dbReference>
<feature type="domain" description="Amino acid transporter transmembrane" evidence="10">
    <location>
        <begin position="41"/>
        <end position="398"/>
    </location>
</feature>